<dbReference type="Gene3D" id="3.40.50.720">
    <property type="entry name" value="NAD(P)-binding Rossmann-like Domain"/>
    <property type="match status" value="1"/>
</dbReference>
<dbReference type="Pfam" id="PF01370">
    <property type="entry name" value="Epimerase"/>
    <property type="match status" value="1"/>
</dbReference>
<comment type="pathway">
    <text evidence="1">Carbohydrate metabolism; galactose metabolism.</text>
</comment>
<dbReference type="SUPFAM" id="SSF51735">
    <property type="entry name" value="NAD(P)-binding Rossmann-fold domains"/>
    <property type="match status" value="1"/>
</dbReference>
<accession>A0A8J6J4X2</accession>
<comment type="similarity">
    <text evidence="2">Belongs to the NAD(P)-dependent epimerase/dehydratase family.</text>
</comment>
<dbReference type="EMBL" id="JACOPN010000006">
    <property type="protein sequence ID" value="MBC5717651.1"/>
    <property type="molecule type" value="Genomic_DNA"/>
</dbReference>
<evidence type="ECO:0000256" key="6">
    <source>
        <dbReference type="ARBA" id="ARBA00033067"/>
    </source>
</evidence>
<comment type="caution">
    <text evidence="8">The sequence shown here is derived from an EMBL/GenBank/DDBJ whole genome shotgun (WGS) entry which is preliminary data.</text>
</comment>
<dbReference type="PANTHER" id="PTHR43725:SF53">
    <property type="entry name" value="UDP-ARABINOSE 4-EPIMERASE 1"/>
    <property type="match status" value="1"/>
</dbReference>
<dbReference type="Proteomes" id="UP000602260">
    <property type="component" value="Unassembled WGS sequence"/>
</dbReference>
<proteinExistence type="inferred from homology"/>
<evidence type="ECO:0000259" key="7">
    <source>
        <dbReference type="Pfam" id="PF01370"/>
    </source>
</evidence>
<dbReference type="InterPro" id="IPR001509">
    <property type="entry name" value="Epimerase_deHydtase"/>
</dbReference>
<evidence type="ECO:0000256" key="1">
    <source>
        <dbReference type="ARBA" id="ARBA00004947"/>
    </source>
</evidence>
<gene>
    <name evidence="8" type="ORF">H8S55_10005</name>
</gene>
<keyword evidence="4" id="KW-0119">Carbohydrate metabolism</keyword>
<keyword evidence="9" id="KW-1185">Reference proteome</keyword>
<evidence type="ECO:0000313" key="9">
    <source>
        <dbReference type="Proteomes" id="UP000602260"/>
    </source>
</evidence>
<sequence length="310" mass="34221">MKVLVAGGAGFIGSHLIDALLAEGNDVVCVDNFFIGTKENIAHLKDNAHFKFYEQDLTDLDKVLEIFKKEHVEYVFHLAANSDIQASAQSPMIEYKNTYSTTFILLECMRQCGVKKLFFASTSAVYGEQMGAEVSEEAVALKPISYYGGAKLGSEGIISSFAYMNDMSVLVFRFPNVIGPRLTHGVIYDFVKRLKDDPSHLKILGDGRQSKPYIYVLDLVDAIMHFKDAPKGVTLYNVGVETQTSVTRIAEIVCEKMGLSGIPFEYTGGRGGWKGDVPVFAYNLEKIHATGWTAHMTSDEAVAKTVEMVL</sequence>
<dbReference type="GO" id="GO:0006012">
    <property type="term" value="P:galactose metabolic process"/>
    <property type="evidence" value="ECO:0007669"/>
    <property type="project" value="UniProtKB-KW"/>
</dbReference>
<evidence type="ECO:0000256" key="2">
    <source>
        <dbReference type="ARBA" id="ARBA00007637"/>
    </source>
</evidence>
<dbReference type="PANTHER" id="PTHR43725">
    <property type="entry name" value="UDP-GLUCOSE 4-EPIMERASE"/>
    <property type="match status" value="1"/>
</dbReference>
<organism evidence="8 9">
    <name type="scientific">Flintibacter faecis</name>
    <dbReference type="NCBI Taxonomy" id="2763047"/>
    <lineage>
        <taxon>Bacteria</taxon>
        <taxon>Bacillati</taxon>
        <taxon>Bacillota</taxon>
        <taxon>Clostridia</taxon>
        <taxon>Eubacteriales</taxon>
        <taxon>Flintibacter</taxon>
    </lineage>
</organism>
<evidence type="ECO:0000256" key="5">
    <source>
        <dbReference type="ARBA" id="ARBA00031367"/>
    </source>
</evidence>
<evidence type="ECO:0000313" key="8">
    <source>
        <dbReference type="EMBL" id="MBC5717651.1"/>
    </source>
</evidence>
<dbReference type="InterPro" id="IPR036291">
    <property type="entry name" value="NAD(P)-bd_dom_sf"/>
</dbReference>
<feature type="domain" description="NAD-dependent epimerase/dehydratase" evidence="7">
    <location>
        <begin position="3"/>
        <end position="239"/>
    </location>
</feature>
<evidence type="ECO:0000256" key="4">
    <source>
        <dbReference type="ARBA" id="ARBA00023144"/>
    </source>
</evidence>
<dbReference type="AlphaFoldDB" id="A0A8J6J4X2"/>
<dbReference type="RefSeq" id="WP_186878852.1">
    <property type="nucleotide sequence ID" value="NZ_JACOPN010000006.1"/>
</dbReference>
<evidence type="ECO:0000256" key="3">
    <source>
        <dbReference type="ARBA" id="ARBA00018569"/>
    </source>
</evidence>
<reference evidence="8" key="1">
    <citation type="submission" date="2020-08" db="EMBL/GenBank/DDBJ databases">
        <title>Genome public.</title>
        <authorList>
            <person name="Liu C."/>
            <person name="Sun Q."/>
        </authorList>
    </citation>
    <scope>NUCLEOTIDE SEQUENCE</scope>
    <source>
        <strain evidence="8">BX5</strain>
    </source>
</reference>
<name>A0A8J6J4X2_9FIRM</name>
<protein>
    <recommendedName>
        <fullName evidence="3">UDP-glucose 4-epimerase</fullName>
    </recommendedName>
    <alternativeName>
        <fullName evidence="6">Galactowaldenase</fullName>
    </alternativeName>
    <alternativeName>
        <fullName evidence="5">UDP-galactose 4-epimerase</fullName>
    </alternativeName>
</protein>
<dbReference type="Gene3D" id="3.90.25.10">
    <property type="entry name" value="UDP-galactose 4-epimerase, domain 1"/>
    <property type="match status" value="2"/>
</dbReference>
<keyword evidence="4" id="KW-0299">Galactose metabolism</keyword>